<dbReference type="InterPro" id="IPR018080">
    <property type="entry name" value="Band_7/stomatin-like_CS"/>
</dbReference>
<sequence length="184" mass="19975">GSLAVFQVQNYRVATLALAQTTLRSVIGDMELDEVLYNRDSINARLRDILDEATDKWGVRVEAVEIKTVDPVGPVKAAMEEQTAAERQRRAAVLRSDGEKRSAILVAEGAKRARILQAEGLRQSRILEAEGARMATILEAQGESQRLRILSMGAATLDAKALTVLSLDTATNMASGQATKIIFP</sequence>
<dbReference type="Pfam" id="PF01145">
    <property type="entry name" value="Band_7"/>
    <property type="match status" value="1"/>
</dbReference>
<keyword evidence="5" id="KW-0472">Membrane</keyword>
<evidence type="ECO:0000256" key="3">
    <source>
        <dbReference type="ARBA" id="ARBA00022692"/>
    </source>
</evidence>
<dbReference type="PANTHER" id="PTHR43327">
    <property type="entry name" value="STOMATIN-LIKE PROTEIN 2, MITOCHONDRIAL"/>
    <property type="match status" value="1"/>
</dbReference>
<dbReference type="InterPro" id="IPR036013">
    <property type="entry name" value="Band_7/SPFH_dom_sf"/>
</dbReference>
<keyword evidence="4" id="KW-1133">Transmembrane helix</keyword>
<comment type="caution">
    <text evidence="7">The sequence shown here is derived from an EMBL/GenBank/DDBJ whole genome shotgun (WGS) entry which is preliminary data.</text>
</comment>
<reference evidence="7" key="2">
    <citation type="journal article" date="2014" name="ISME J.">
        <title>Microbial stratification in low pH oxic and suboxic macroscopic growths along an acid mine drainage.</title>
        <authorList>
            <person name="Mendez-Garcia C."/>
            <person name="Mesa V."/>
            <person name="Sprenger R.R."/>
            <person name="Richter M."/>
            <person name="Diez M.S."/>
            <person name="Solano J."/>
            <person name="Bargiela R."/>
            <person name="Golyshina O.V."/>
            <person name="Manteca A."/>
            <person name="Ramos J.L."/>
            <person name="Gallego J.R."/>
            <person name="Llorente I."/>
            <person name="Martins Dos Santos V.A."/>
            <person name="Jensen O.N."/>
            <person name="Pelaez A.I."/>
            <person name="Sanchez J."/>
            <person name="Ferrer M."/>
        </authorList>
    </citation>
    <scope>NUCLEOTIDE SEQUENCE</scope>
</reference>
<organism evidence="7">
    <name type="scientific">mine drainage metagenome</name>
    <dbReference type="NCBI Taxonomy" id="410659"/>
    <lineage>
        <taxon>unclassified sequences</taxon>
        <taxon>metagenomes</taxon>
        <taxon>ecological metagenomes</taxon>
    </lineage>
</organism>
<name>T1ARP4_9ZZZZ</name>
<comment type="subcellular location">
    <subcellularLocation>
        <location evidence="1">Membrane</location>
        <topology evidence="1">Single-pass membrane protein</topology>
    </subcellularLocation>
</comment>
<protein>
    <submittedName>
        <fullName evidence="7">SPFH domain / Band 7 family protein</fullName>
    </submittedName>
</protein>
<comment type="similarity">
    <text evidence="2">Belongs to the band 7/mec-2 family.</text>
</comment>
<dbReference type="InterPro" id="IPR001107">
    <property type="entry name" value="Band_7"/>
</dbReference>
<evidence type="ECO:0000256" key="1">
    <source>
        <dbReference type="ARBA" id="ARBA00004167"/>
    </source>
</evidence>
<evidence type="ECO:0000259" key="6">
    <source>
        <dbReference type="Pfam" id="PF01145"/>
    </source>
</evidence>
<dbReference type="SUPFAM" id="SSF117892">
    <property type="entry name" value="Band 7/SPFH domain"/>
    <property type="match status" value="1"/>
</dbReference>
<feature type="non-terminal residue" evidence="7">
    <location>
        <position position="1"/>
    </location>
</feature>
<dbReference type="AlphaFoldDB" id="T1ARP4"/>
<gene>
    <name evidence="7" type="ORF">B1B_13413</name>
</gene>
<evidence type="ECO:0000256" key="2">
    <source>
        <dbReference type="ARBA" id="ARBA00008164"/>
    </source>
</evidence>
<accession>T1ARP4</accession>
<reference evidence="7" key="1">
    <citation type="submission" date="2013-08" db="EMBL/GenBank/DDBJ databases">
        <authorList>
            <person name="Mendez C."/>
            <person name="Richter M."/>
            <person name="Ferrer M."/>
            <person name="Sanchez J."/>
        </authorList>
    </citation>
    <scope>NUCLEOTIDE SEQUENCE</scope>
</reference>
<evidence type="ECO:0000256" key="4">
    <source>
        <dbReference type="ARBA" id="ARBA00022989"/>
    </source>
</evidence>
<dbReference type="PROSITE" id="PS01270">
    <property type="entry name" value="BAND_7"/>
    <property type="match status" value="1"/>
</dbReference>
<evidence type="ECO:0000313" key="7">
    <source>
        <dbReference type="EMBL" id="EQD44705.1"/>
    </source>
</evidence>
<feature type="domain" description="Band 7" evidence="6">
    <location>
        <begin position="9"/>
        <end position="99"/>
    </location>
</feature>
<dbReference type="PRINTS" id="PR00721">
    <property type="entry name" value="STOMATIN"/>
</dbReference>
<dbReference type="EMBL" id="AUZY01008833">
    <property type="protein sequence ID" value="EQD44705.1"/>
    <property type="molecule type" value="Genomic_DNA"/>
</dbReference>
<keyword evidence="3" id="KW-0812">Transmembrane</keyword>
<evidence type="ECO:0000256" key="5">
    <source>
        <dbReference type="ARBA" id="ARBA00023136"/>
    </source>
</evidence>
<dbReference type="InterPro" id="IPR050710">
    <property type="entry name" value="Band7/mec-2_domain"/>
</dbReference>
<proteinExistence type="inferred from homology"/>
<dbReference type="InterPro" id="IPR001972">
    <property type="entry name" value="Stomatin_HflK_fam"/>
</dbReference>
<dbReference type="Gene3D" id="3.30.479.30">
    <property type="entry name" value="Band 7 domain"/>
    <property type="match status" value="1"/>
</dbReference>
<dbReference type="GO" id="GO:0016020">
    <property type="term" value="C:membrane"/>
    <property type="evidence" value="ECO:0007669"/>
    <property type="project" value="UniProtKB-SubCell"/>
</dbReference>
<feature type="non-terminal residue" evidence="7">
    <location>
        <position position="184"/>
    </location>
</feature>
<dbReference type="PANTHER" id="PTHR43327:SF10">
    <property type="entry name" value="STOMATIN-LIKE PROTEIN 2, MITOCHONDRIAL"/>
    <property type="match status" value="1"/>
</dbReference>